<accession>A0A8S3GXU7</accession>
<proteinExistence type="predicted"/>
<feature type="compositionally biased region" description="Low complexity" evidence="1">
    <location>
        <begin position="21"/>
        <end position="30"/>
    </location>
</feature>
<evidence type="ECO:0000256" key="1">
    <source>
        <dbReference type="SAM" id="MobiDB-lite"/>
    </source>
</evidence>
<feature type="non-terminal residue" evidence="2">
    <location>
        <position position="1"/>
    </location>
</feature>
<dbReference type="Proteomes" id="UP000676336">
    <property type="component" value="Unassembled WGS sequence"/>
</dbReference>
<gene>
    <name evidence="2" type="ORF">SMN809_LOCUS65860</name>
</gene>
<comment type="caution">
    <text evidence="2">The sequence shown here is derived from an EMBL/GenBank/DDBJ whole genome shotgun (WGS) entry which is preliminary data.</text>
</comment>
<sequence>MLTTNSPMAPNDKKTILSSHTTTTTSSQTPPYTPRTYRRIIEQ</sequence>
<feature type="region of interest" description="Disordered" evidence="1">
    <location>
        <begin position="1"/>
        <end position="43"/>
    </location>
</feature>
<dbReference type="EMBL" id="CAJOBI010312193">
    <property type="protein sequence ID" value="CAF5171701.1"/>
    <property type="molecule type" value="Genomic_DNA"/>
</dbReference>
<reference evidence="2" key="1">
    <citation type="submission" date="2021-02" db="EMBL/GenBank/DDBJ databases">
        <authorList>
            <person name="Nowell W R."/>
        </authorList>
    </citation>
    <scope>NUCLEOTIDE SEQUENCE</scope>
</reference>
<dbReference type="AlphaFoldDB" id="A0A8S3GXU7"/>
<evidence type="ECO:0000313" key="2">
    <source>
        <dbReference type="EMBL" id="CAF5171701.1"/>
    </source>
</evidence>
<protein>
    <submittedName>
        <fullName evidence="2">Uncharacterized protein</fullName>
    </submittedName>
</protein>
<name>A0A8S3GXU7_9BILA</name>
<organism evidence="2 3">
    <name type="scientific">Rotaria magnacalcarata</name>
    <dbReference type="NCBI Taxonomy" id="392030"/>
    <lineage>
        <taxon>Eukaryota</taxon>
        <taxon>Metazoa</taxon>
        <taxon>Spiralia</taxon>
        <taxon>Gnathifera</taxon>
        <taxon>Rotifera</taxon>
        <taxon>Eurotatoria</taxon>
        <taxon>Bdelloidea</taxon>
        <taxon>Philodinida</taxon>
        <taxon>Philodinidae</taxon>
        <taxon>Rotaria</taxon>
    </lineage>
</organism>
<evidence type="ECO:0000313" key="3">
    <source>
        <dbReference type="Proteomes" id="UP000676336"/>
    </source>
</evidence>